<name>A0A0V1PUM8_9ASCO</name>
<dbReference type="AlphaFoldDB" id="A0A0V1PUM8"/>
<proteinExistence type="predicted"/>
<evidence type="ECO:0000313" key="3">
    <source>
        <dbReference type="Proteomes" id="UP000054251"/>
    </source>
</evidence>
<protein>
    <recommendedName>
        <fullName evidence="4">Vacuolar protein sorting-associated protein 51 homolog</fullName>
    </recommendedName>
</protein>
<evidence type="ECO:0000313" key="2">
    <source>
        <dbReference type="EMBL" id="KRZ99694.1"/>
    </source>
</evidence>
<organism evidence="2 3">
    <name type="scientific">Debaryomyces fabryi</name>
    <dbReference type="NCBI Taxonomy" id="58627"/>
    <lineage>
        <taxon>Eukaryota</taxon>
        <taxon>Fungi</taxon>
        <taxon>Dikarya</taxon>
        <taxon>Ascomycota</taxon>
        <taxon>Saccharomycotina</taxon>
        <taxon>Pichiomycetes</taxon>
        <taxon>Debaryomycetaceae</taxon>
        <taxon>Debaryomyces</taxon>
    </lineage>
</organism>
<dbReference type="EMBL" id="LMYN01000125">
    <property type="protein sequence ID" value="KRZ99694.1"/>
    <property type="molecule type" value="Genomic_DNA"/>
</dbReference>
<feature type="compositionally biased region" description="Low complexity" evidence="1">
    <location>
        <begin position="21"/>
        <end position="33"/>
    </location>
</feature>
<dbReference type="GeneID" id="26841550"/>
<dbReference type="Proteomes" id="UP000054251">
    <property type="component" value="Unassembled WGS sequence"/>
</dbReference>
<accession>A0A0V1PUM8</accession>
<feature type="compositionally biased region" description="Polar residues" evidence="1">
    <location>
        <begin position="34"/>
        <end position="46"/>
    </location>
</feature>
<evidence type="ECO:0008006" key="4">
    <source>
        <dbReference type="Google" id="ProtNLM"/>
    </source>
</evidence>
<gene>
    <name evidence="2" type="ORF">AC631_04541</name>
</gene>
<feature type="compositionally biased region" description="Polar residues" evidence="1">
    <location>
        <begin position="1"/>
        <end position="20"/>
    </location>
</feature>
<reference evidence="2 3" key="1">
    <citation type="submission" date="2015-11" db="EMBL/GenBank/DDBJ databases">
        <title>The genome of Debaryomyces fabryi.</title>
        <authorList>
            <person name="Tafer H."/>
            <person name="Lopandic K."/>
        </authorList>
    </citation>
    <scope>NUCLEOTIDE SEQUENCE [LARGE SCALE GENOMIC DNA]</scope>
    <source>
        <strain evidence="2 3">CBS 789</strain>
    </source>
</reference>
<keyword evidence="3" id="KW-1185">Reference proteome</keyword>
<comment type="caution">
    <text evidence="2">The sequence shown here is derived from an EMBL/GenBank/DDBJ whole genome shotgun (WGS) entry which is preliminary data.</text>
</comment>
<evidence type="ECO:0000256" key="1">
    <source>
        <dbReference type="SAM" id="MobiDB-lite"/>
    </source>
</evidence>
<sequence length="303" mass="34428">MSDTPVLSYKKPSSASSRQQLSTPSHPSSPLPSQVESPRISSTTSRQVLSRRKALQDFYNIHHQESQDTNIEKLTLKPLISSSEAIHDVNFNNAEELSKFMKNTPVEEILKLRNSITNKLNSHDLAKKSIIYDNYYELIKLSQILGDLSKPKSVAKENVLDGLGIFTNTPNEPITKTKEINDQDLDNIFTDLSKFINEDVQRFNTEFETVVKNIQKDFDNDDDSTSSINGIAERSEIGEFPENINKQQLVKEVNVLLDQDPKNFGQESKKKILSDIQDILKSLSIHHDELLILQLNKLKSKFT</sequence>
<dbReference type="OrthoDB" id="203678at2759"/>
<dbReference type="Pfam" id="PF08700">
    <property type="entry name" value="VPS51_Exo84_N"/>
    <property type="match status" value="1"/>
</dbReference>
<dbReference type="RefSeq" id="XP_015465797.1">
    <property type="nucleotide sequence ID" value="XM_015613370.1"/>
</dbReference>
<feature type="region of interest" description="Disordered" evidence="1">
    <location>
        <begin position="1"/>
        <end position="46"/>
    </location>
</feature>